<keyword evidence="1 4" id="KW-0808">Transferase</keyword>
<name>A0A3S0AAU6_9HYPH</name>
<evidence type="ECO:0000313" key="4">
    <source>
        <dbReference type="EMBL" id="RST87569.1"/>
    </source>
</evidence>
<sequence length="164" mass="18386">MRMPFFNGRKREFVIDRLGAGDVMALETLHREDFARPWSHLEFASLLDQEPVFGFAAREVGKPGALPSGFVLARLTAGEAEILTVAVARAARRAGLGWALMDAVLRELYAERAEALFLEVDETNLPALALYRRLGFREVGRRPAYYEHTGAKPTAALVMRRDLR</sequence>
<organism evidence="4 5">
    <name type="scientific">Aquibium carbonis</name>
    <dbReference type="NCBI Taxonomy" id="2495581"/>
    <lineage>
        <taxon>Bacteria</taxon>
        <taxon>Pseudomonadati</taxon>
        <taxon>Pseudomonadota</taxon>
        <taxon>Alphaproteobacteria</taxon>
        <taxon>Hyphomicrobiales</taxon>
        <taxon>Phyllobacteriaceae</taxon>
        <taxon>Aquibium</taxon>
    </lineage>
</organism>
<dbReference type="InterPro" id="IPR050680">
    <property type="entry name" value="YpeA/RimI_acetyltransf"/>
</dbReference>
<comment type="caution">
    <text evidence="4">The sequence shown here is derived from an EMBL/GenBank/DDBJ whole genome shotgun (WGS) entry which is preliminary data.</text>
</comment>
<dbReference type="InterPro" id="IPR000182">
    <property type="entry name" value="GNAT_dom"/>
</dbReference>
<keyword evidence="2" id="KW-0012">Acyltransferase</keyword>
<dbReference type="PROSITE" id="PS51186">
    <property type="entry name" value="GNAT"/>
    <property type="match status" value="1"/>
</dbReference>
<dbReference type="RefSeq" id="WP_126698351.1">
    <property type="nucleotide sequence ID" value="NZ_RWKW01000015.1"/>
</dbReference>
<accession>A0A3S0AAU6</accession>
<dbReference type="Pfam" id="PF00583">
    <property type="entry name" value="Acetyltransf_1"/>
    <property type="match status" value="1"/>
</dbReference>
<proteinExistence type="predicted"/>
<dbReference type="AlphaFoldDB" id="A0A3S0AAU6"/>
<dbReference type="EMBL" id="RWKW01000015">
    <property type="protein sequence ID" value="RST87569.1"/>
    <property type="molecule type" value="Genomic_DNA"/>
</dbReference>
<evidence type="ECO:0000259" key="3">
    <source>
        <dbReference type="PROSITE" id="PS51186"/>
    </source>
</evidence>
<feature type="domain" description="N-acetyltransferase" evidence="3">
    <location>
        <begin position="13"/>
        <end position="164"/>
    </location>
</feature>
<dbReference type="OrthoDB" id="9804026at2"/>
<dbReference type="InterPro" id="IPR016181">
    <property type="entry name" value="Acyl_CoA_acyltransferase"/>
</dbReference>
<keyword evidence="5" id="KW-1185">Reference proteome</keyword>
<dbReference type="Proteomes" id="UP000278398">
    <property type="component" value="Unassembled WGS sequence"/>
</dbReference>
<gene>
    <name evidence="4" type="ORF">EJC49_04915</name>
</gene>
<dbReference type="PANTHER" id="PTHR43420">
    <property type="entry name" value="ACETYLTRANSFERASE"/>
    <property type="match status" value="1"/>
</dbReference>
<evidence type="ECO:0000256" key="1">
    <source>
        <dbReference type="ARBA" id="ARBA00022679"/>
    </source>
</evidence>
<protein>
    <submittedName>
        <fullName evidence="4">GNAT family N-acetyltransferase</fullName>
    </submittedName>
</protein>
<evidence type="ECO:0000256" key="2">
    <source>
        <dbReference type="ARBA" id="ARBA00023315"/>
    </source>
</evidence>
<evidence type="ECO:0000313" key="5">
    <source>
        <dbReference type="Proteomes" id="UP000278398"/>
    </source>
</evidence>
<reference evidence="4 5" key="1">
    <citation type="submission" date="2018-12" db="EMBL/GenBank/DDBJ databases">
        <title>Mesorhizobium carbonis sp. nov., isolated from coal mine water.</title>
        <authorList>
            <person name="Xin W."/>
            <person name="Xu Z."/>
            <person name="Xiang F."/>
            <person name="Zhang J."/>
            <person name="Xi L."/>
            <person name="Liu J."/>
        </authorList>
    </citation>
    <scope>NUCLEOTIDE SEQUENCE [LARGE SCALE GENOMIC DNA]</scope>
    <source>
        <strain evidence="4 5">B2.3</strain>
    </source>
</reference>
<dbReference type="Gene3D" id="3.40.630.30">
    <property type="match status" value="1"/>
</dbReference>
<dbReference type="PANTHER" id="PTHR43420:SF44">
    <property type="entry name" value="ACETYLTRANSFERASE YPEA"/>
    <property type="match status" value="1"/>
</dbReference>
<dbReference type="GO" id="GO:0016747">
    <property type="term" value="F:acyltransferase activity, transferring groups other than amino-acyl groups"/>
    <property type="evidence" value="ECO:0007669"/>
    <property type="project" value="InterPro"/>
</dbReference>
<dbReference type="SUPFAM" id="SSF55729">
    <property type="entry name" value="Acyl-CoA N-acyltransferases (Nat)"/>
    <property type="match status" value="1"/>
</dbReference>